<dbReference type="SUPFAM" id="SSF81321">
    <property type="entry name" value="Family A G protein-coupled receptor-like"/>
    <property type="match status" value="1"/>
</dbReference>
<evidence type="ECO:0000313" key="8">
    <source>
        <dbReference type="WBParaSite" id="Gr19_v10_g1060.t1"/>
    </source>
</evidence>
<comment type="subcellular location">
    <subcellularLocation>
        <location evidence="1">Membrane</location>
    </subcellularLocation>
</comment>
<dbReference type="InterPro" id="IPR047130">
    <property type="entry name" value="7TM_GPCR_Srsx_nematod"/>
</dbReference>
<protein>
    <submittedName>
        <fullName evidence="8">G-protein coupled receptors family 1 profile domain-containing protein</fullName>
    </submittedName>
</protein>
<dbReference type="AlphaFoldDB" id="A0A914GR19"/>
<dbReference type="Pfam" id="PF10320">
    <property type="entry name" value="7TM_GPCR_Srsx"/>
    <property type="match status" value="1"/>
</dbReference>
<dbReference type="InterPro" id="IPR017452">
    <property type="entry name" value="GPCR_Rhodpsn_7TM"/>
</dbReference>
<keyword evidence="3 5" id="KW-1133">Transmembrane helix</keyword>
<feature type="transmembrane region" description="Helical" evidence="5">
    <location>
        <begin position="25"/>
        <end position="50"/>
    </location>
</feature>
<name>A0A914GR19_GLORO</name>
<evidence type="ECO:0000313" key="7">
    <source>
        <dbReference type="Proteomes" id="UP000887572"/>
    </source>
</evidence>
<feature type="transmembrane region" description="Helical" evidence="5">
    <location>
        <begin position="181"/>
        <end position="203"/>
    </location>
</feature>
<keyword evidence="7" id="KW-1185">Reference proteome</keyword>
<dbReference type="InterPro" id="IPR019424">
    <property type="entry name" value="7TM_GPCR_Srsx"/>
</dbReference>
<evidence type="ECO:0000256" key="5">
    <source>
        <dbReference type="SAM" id="Phobius"/>
    </source>
</evidence>
<dbReference type="Proteomes" id="UP000887572">
    <property type="component" value="Unplaced"/>
</dbReference>
<evidence type="ECO:0000256" key="4">
    <source>
        <dbReference type="ARBA" id="ARBA00023136"/>
    </source>
</evidence>
<feature type="transmembrane region" description="Helical" evidence="5">
    <location>
        <begin position="223"/>
        <end position="248"/>
    </location>
</feature>
<dbReference type="PROSITE" id="PS50262">
    <property type="entry name" value="G_PROTEIN_RECEP_F1_2"/>
    <property type="match status" value="1"/>
</dbReference>
<evidence type="ECO:0000256" key="1">
    <source>
        <dbReference type="ARBA" id="ARBA00004370"/>
    </source>
</evidence>
<accession>A0A914GR19</accession>
<keyword evidence="2 5" id="KW-0812">Transmembrane</keyword>
<feature type="transmembrane region" description="Helical" evidence="5">
    <location>
        <begin position="260"/>
        <end position="283"/>
    </location>
</feature>
<reference evidence="8" key="1">
    <citation type="submission" date="2022-11" db="UniProtKB">
        <authorList>
            <consortium name="WormBaseParasite"/>
        </authorList>
    </citation>
    <scope>IDENTIFICATION</scope>
</reference>
<dbReference type="WBParaSite" id="Gr19_v10_g1060.t1">
    <property type="protein sequence ID" value="Gr19_v10_g1060.t1"/>
    <property type="gene ID" value="Gr19_v10_g1060"/>
</dbReference>
<dbReference type="Gene3D" id="1.20.1070.10">
    <property type="entry name" value="Rhodopsin 7-helix transmembrane proteins"/>
    <property type="match status" value="1"/>
</dbReference>
<feature type="transmembrane region" description="Helical" evidence="5">
    <location>
        <begin position="98"/>
        <end position="118"/>
    </location>
</feature>
<proteinExistence type="predicted"/>
<dbReference type="GO" id="GO:0004930">
    <property type="term" value="F:G protein-coupled receptor activity"/>
    <property type="evidence" value="ECO:0007669"/>
    <property type="project" value="InterPro"/>
</dbReference>
<dbReference type="GO" id="GO:0016020">
    <property type="term" value="C:membrane"/>
    <property type="evidence" value="ECO:0007669"/>
    <property type="project" value="UniProtKB-SubCell"/>
</dbReference>
<feature type="domain" description="G-protein coupled receptors family 1 profile" evidence="6">
    <location>
        <begin position="42"/>
        <end position="281"/>
    </location>
</feature>
<dbReference type="PANTHER" id="PTHR23360:SF5">
    <property type="entry name" value="G-PROTEIN COUPLED RECEPTORS FAMILY 1 PROFILE DOMAIN-CONTAINING PROTEIN"/>
    <property type="match status" value="1"/>
</dbReference>
<evidence type="ECO:0000259" key="6">
    <source>
        <dbReference type="PROSITE" id="PS50262"/>
    </source>
</evidence>
<sequence length="327" mass="36315">MNVASLSADPSFYEVYKNSGFYPELVLFGTLRFMLAIACIGFNVALLFVTIRSKRLRGRCNILIGFDAVCSIATFSTNIPPFFIVASGTNFIPISNCFWIQILPAIGINLLLGAMLSVGIDRLLSVAAPVWSAMANPKIYLFVLICSCFAYASYAVWLLFLTNVLQTSDRDLYVGSVGRQLFYNAMIFTGLTLFCYLAIWALIRIRKFTNNEIKPEADYTRRLFNSLASIVLLVSVGYFLNAIFLILLPTFGLNNVQSVFASYLLHLATDLTGALNAPLLYLLSTEYRKAFDELFGRAVFVWRGNGSQSAVGPPHSMNIVRVALNNN</sequence>
<dbReference type="InterPro" id="IPR000276">
    <property type="entry name" value="GPCR_Rhodpsn"/>
</dbReference>
<feature type="transmembrane region" description="Helical" evidence="5">
    <location>
        <begin position="62"/>
        <end position="86"/>
    </location>
</feature>
<dbReference type="SMART" id="SM01381">
    <property type="entry name" value="7TM_GPCR_Srsx"/>
    <property type="match status" value="1"/>
</dbReference>
<dbReference type="PANTHER" id="PTHR23360">
    <property type="entry name" value="G-PROTEIN COUPLED RECEPTORS FAMILY 1 PROFILE DOMAIN-CONTAINING PROTEIN-RELATED"/>
    <property type="match status" value="1"/>
</dbReference>
<keyword evidence="4 5" id="KW-0472">Membrane</keyword>
<feature type="transmembrane region" description="Helical" evidence="5">
    <location>
        <begin position="139"/>
        <end position="161"/>
    </location>
</feature>
<evidence type="ECO:0000256" key="3">
    <source>
        <dbReference type="ARBA" id="ARBA00022989"/>
    </source>
</evidence>
<evidence type="ECO:0000256" key="2">
    <source>
        <dbReference type="ARBA" id="ARBA00022692"/>
    </source>
</evidence>
<organism evidence="7 8">
    <name type="scientific">Globodera rostochiensis</name>
    <name type="common">Golden nematode worm</name>
    <name type="synonym">Heterodera rostochiensis</name>
    <dbReference type="NCBI Taxonomy" id="31243"/>
    <lineage>
        <taxon>Eukaryota</taxon>
        <taxon>Metazoa</taxon>
        <taxon>Ecdysozoa</taxon>
        <taxon>Nematoda</taxon>
        <taxon>Chromadorea</taxon>
        <taxon>Rhabditida</taxon>
        <taxon>Tylenchina</taxon>
        <taxon>Tylenchomorpha</taxon>
        <taxon>Tylenchoidea</taxon>
        <taxon>Heteroderidae</taxon>
        <taxon>Heteroderinae</taxon>
        <taxon>Globodera</taxon>
    </lineage>
</organism>